<evidence type="ECO:0000259" key="9">
    <source>
        <dbReference type="Pfam" id="PF00080"/>
    </source>
</evidence>
<keyword evidence="3 7" id="KW-0862">Zinc</keyword>
<comment type="cofactor">
    <cofactor evidence="7">
        <name>Cu cation</name>
        <dbReference type="ChEBI" id="CHEBI:23378"/>
    </cofactor>
    <text evidence="7">Binds 1 copper ion per subunit.</text>
</comment>
<feature type="domain" description="Superoxide dismutase copper/zinc binding" evidence="9">
    <location>
        <begin position="48"/>
        <end position="182"/>
    </location>
</feature>
<dbReference type="InterPro" id="IPR001424">
    <property type="entry name" value="SOD_Cu_Zn_dom"/>
</dbReference>
<dbReference type="EC" id="1.15.1.1" evidence="7"/>
<gene>
    <name evidence="10" type="primary">Sod1</name>
    <name evidence="10" type="ORF">NPIL_86331</name>
</gene>
<sequence length="189" mass="19481">MSLLLSSSILLLCCCLGVWSAQPFGNDDVLTDCDVTAAVCRVFNGTVDGLIQLKRPRVTAPVSVTGQISGLSPGEHGFHVHEFGDLSNGCASAGGHFNPYGKNHGAPTAEERHMGDLGNIQAGNNGVATINIIDHQLRLCGPLSIMGRAIVIHANRDDLGLGGNEESLKTGNAGARVGCCVIGAAPLQG</sequence>
<dbReference type="InterPro" id="IPR036423">
    <property type="entry name" value="SOD-like_Cu/Zn_dom_sf"/>
</dbReference>
<dbReference type="GO" id="GO:0005507">
    <property type="term" value="F:copper ion binding"/>
    <property type="evidence" value="ECO:0007669"/>
    <property type="project" value="InterPro"/>
</dbReference>
<comment type="caution">
    <text evidence="10">The sequence shown here is derived from an EMBL/GenBank/DDBJ whole genome shotgun (WGS) entry which is preliminary data.</text>
</comment>
<dbReference type="EMBL" id="BMAW01008807">
    <property type="protein sequence ID" value="GFT10403.1"/>
    <property type="molecule type" value="Genomic_DNA"/>
</dbReference>
<evidence type="ECO:0000256" key="8">
    <source>
        <dbReference type="SAM" id="SignalP"/>
    </source>
</evidence>
<organism evidence="10 11">
    <name type="scientific">Nephila pilipes</name>
    <name type="common">Giant wood spider</name>
    <name type="synonym">Nephila maculata</name>
    <dbReference type="NCBI Taxonomy" id="299642"/>
    <lineage>
        <taxon>Eukaryota</taxon>
        <taxon>Metazoa</taxon>
        <taxon>Ecdysozoa</taxon>
        <taxon>Arthropoda</taxon>
        <taxon>Chelicerata</taxon>
        <taxon>Arachnida</taxon>
        <taxon>Araneae</taxon>
        <taxon>Araneomorphae</taxon>
        <taxon>Entelegynae</taxon>
        <taxon>Araneoidea</taxon>
        <taxon>Nephilidae</taxon>
        <taxon>Nephila</taxon>
    </lineage>
</organism>
<dbReference type="CDD" id="cd00305">
    <property type="entry name" value="Cu-Zn_Superoxide_Dismutase"/>
    <property type="match status" value="1"/>
</dbReference>
<reference evidence="10" key="1">
    <citation type="submission" date="2020-08" db="EMBL/GenBank/DDBJ databases">
        <title>Multicomponent nature underlies the extraordinary mechanical properties of spider dragline silk.</title>
        <authorList>
            <person name="Kono N."/>
            <person name="Nakamura H."/>
            <person name="Mori M."/>
            <person name="Yoshida Y."/>
            <person name="Ohtoshi R."/>
            <person name="Malay A.D."/>
            <person name="Moran D.A.P."/>
            <person name="Tomita M."/>
            <person name="Numata K."/>
            <person name="Arakawa K."/>
        </authorList>
    </citation>
    <scope>NUCLEOTIDE SEQUENCE</scope>
</reference>
<proteinExistence type="inferred from homology"/>
<evidence type="ECO:0000256" key="2">
    <source>
        <dbReference type="ARBA" id="ARBA00022723"/>
    </source>
</evidence>
<evidence type="ECO:0000256" key="7">
    <source>
        <dbReference type="RuleBase" id="RU000393"/>
    </source>
</evidence>
<evidence type="ECO:0000256" key="1">
    <source>
        <dbReference type="ARBA" id="ARBA00010457"/>
    </source>
</evidence>
<dbReference type="PROSITE" id="PS00087">
    <property type="entry name" value="SOD_CU_ZN_1"/>
    <property type="match status" value="1"/>
</dbReference>
<evidence type="ECO:0000313" key="11">
    <source>
        <dbReference type="Proteomes" id="UP000887013"/>
    </source>
</evidence>
<evidence type="ECO:0000256" key="5">
    <source>
        <dbReference type="ARBA" id="ARBA00023002"/>
    </source>
</evidence>
<dbReference type="OrthoDB" id="2015551at2759"/>
<comment type="cofactor">
    <cofactor evidence="7">
        <name>Zn(2+)</name>
        <dbReference type="ChEBI" id="CHEBI:29105"/>
    </cofactor>
    <text evidence="7">Binds 1 zinc ion per subunit.</text>
</comment>
<dbReference type="InterPro" id="IPR018152">
    <property type="entry name" value="SOD_Cu/Zn_BS"/>
</dbReference>
<keyword evidence="6 7" id="KW-0186">Copper</keyword>
<dbReference type="PROSITE" id="PS00332">
    <property type="entry name" value="SOD_CU_ZN_2"/>
    <property type="match status" value="1"/>
</dbReference>
<feature type="signal peptide" evidence="8">
    <location>
        <begin position="1"/>
        <end position="21"/>
    </location>
</feature>
<comment type="catalytic activity">
    <reaction evidence="7">
        <text>2 superoxide + 2 H(+) = H2O2 + O2</text>
        <dbReference type="Rhea" id="RHEA:20696"/>
        <dbReference type="ChEBI" id="CHEBI:15378"/>
        <dbReference type="ChEBI" id="CHEBI:15379"/>
        <dbReference type="ChEBI" id="CHEBI:16240"/>
        <dbReference type="ChEBI" id="CHEBI:18421"/>
        <dbReference type="EC" id="1.15.1.1"/>
    </reaction>
</comment>
<keyword evidence="2 7" id="KW-0479">Metal-binding</keyword>
<dbReference type="SUPFAM" id="SSF49329">
    <property type="entry name" value="Cu,Zn superoxide dismutase-like"/>
    <property type="match status" value="1"/>
</dbReference>
<dbReference type="PANTHER" id="PTHR10003">
    <property type="entry name" value="SUPEROXIDE DISMUTASE CU-ZN -RELATED"/>
    <property type="match status" value="1"/>
</dbReference>
<dbReference type="Proteomes" id="UP000887013">
    <property type="component" value="Unassembled WGS sequence"/>
</dbReference>
<keyword evidence="4" id="KW-0049">Antioxidant</keyword>
<accession>A0A8X6NF79</accession>
<keyword evidence="11" id="KW-1185">Reference proteome</keyword>
<dbReference type="PRINTS" id="PR00068">
    <property type="entry name" value="CUZNDISMTASE"/>
</dbReference>
<evidence type="ECO:0000256" key="6">
    <source>
        <dbReference type="ARBA" id="ARBA00023008"/>
    </source>
</evidence>
<evidence type="ECO:0000313" key="10">
    <source>
        <dbReference type="EMBL" id="GFT10403.1"/>
    </source>
</evidence>
<keyword evidence="5 7" id="KW-0560">Oxidoreductase</keyword>
<evidence type="ECO:0000256" key="4">
    <source>
        <dbReference type="ARBA" id="ARBA00022862"/>
    </source>
</evidence>
<dbReference type="GO" id="GO:0004784">
    <property type="term" value="F:superoxide dismutase activity"/>
    <property type="evidence" value="ECO:0007669"/>
    <property type="project" value="UniProtKB-EC"/>
</dbReference>
<feature type="chain" id="PRO_5036493291" description="Superoxide dismutase [Cu-Zn]" evidence="8">
    <location>
        <begin position="22"/>
        <end position="189"/>
    </location>
</feature>
<evidence type="ECO:0000256" key="3">
    <source>
        <dbReference type="ARBA" id="ARBA00022833"/>
    </source>
</evidence>
<dbReference type="FunFam" id="2.60.40.200:FF:000001">
    <property type="entry name" value="Superoxide dismutase [Cu-Zn]"/>
    <property type="match status" value="1"/>
</dbReference>
<dbReference type="InterPro" id="IPR024134">
    <property type="entry name" value="SOD_Cu/Zn_/chaperone"/>
</dbReference>
<comment type="similarity">
    <text evidence="1 7">Belongs to the Cu-Zn superoxide dismutase family.</text>
</comment>
<comment type="function">
    <text evidence="7">Destroys radicals which are normally produced within the cells and which are toxic to biological systems.</text>
</comment>
<name>A0A8X6NF79_NEPPI</name>
<dbReference type="Pfam" id="PF00080">
    <property type="entry name" value="Sod_Cu"/>
    <property type="match status" value="1"/>
</dbReference>
<dbReference type="Gene3D" id="2.60.40.200">
    <property type="entry name" value="Superoxide dismutase, copper/zinc binding domain"/>
    <property type="match status" value="1"/>
</dbReference>
<keyword evidence="8" id="KW-0732">Signal</keyword>
<dbReference type="AlphaFoldDB" id="A0A8X6NF79"/>
<protein>
    <recommendedName>
        <fullName evidence="7">Superoxide dismutase [Cu-Zn]</fullName>
        <ecNumber evidence="7">1.15.1.1</ecNumber>
    </recommendedName>
</protein>